<protein>
    <submittedName>
        <fullName evidence="1">Uncharacterized protein</fullName>
    </submittedName>
</protein>
<evidence type="ECO:0000313" key="2">
    <source>
        <dbReference type="Proteomes" id="UP001291623"/>
    </source>
</evidence>
<accession>A0AAE1RQ71</accession>
<proteinExistence type="predicted"/>
<reference evidence="1" key="1">
    <citation type="submission" date="2023-12" db="EMBL/GenBank/DDBJ databases">
        <title>Genome assembly of Anisodus tanguticus.</title>
        <authorList>
            <person name="Wang Y.-J."/>
        </authorList>
    </citation>
    <scope>NUCLEOTIDE SEQUENCE</scope>
    <source>
        <strain evidence="1">KB-2021</strain>
        <tissue evidence="1">Leaf</tissue>
    </source>
</reference>
<gene>
    <name evidence="1" type="ORF">RND71_027112</name>
</gene>
<organism evidence="1 2">
    <name type="scientific">Anisodus tanguticus</name>
    <dbReference type="NCBI Taxonomy" id="243964"/>
    <lineage>
        <taxon>Eukaryota</taxon>
        <taxon>Viridiplantae</taxon>
        <taxon>Streptophyta</taxon>
        <taxon>Embryophyta</taxon>
        <taxon>Tracheophyta</taxon>
        <taxon>Spermatophyta</taxon>
        <taxon>Magnoliopsida</taxon>
        <taxon>eudicotyledons</taxon>
        <taxon>Gunneridae</taxon>
        <taxon>Pentapetalae</taxon>
        <taxon>asterids</taxon>
        <taxon>lamiids</taxon>
        <taxon>Solanales</taxon>
        <taxon>Solanaceae</taxon>
        <taxon>Solanoideae</taxon>
        <taxon>Hyoscyameae</taxon>
        <taxon>Anisodus</taxon>
    </lineage>
</organism>
<dbReference type="AlphaFoldDB" id="A0AAE1RQ71"/>
<sequence>MIPRRYLKIFLTPFQCLFVGEELNLVNKLTAKVISGRVLLERYISAPIALRYKVSSPRSSSSSS</sequence>
<keyword evidence="2" id="KW-1185">Reference proteome</keyword>
<dbReference type="EMBL" id="JAVYJV010000014">
    <property type="protein sequence ID" value="KAK4354918.1"/>
    <property type="molecule type" value="Genomic_DNA"/>
</dbReference>
<evidence type="ECO:0000313" key="1">
    <source>
        <dbReference type="EMBL" id="KAK4354918.1"/>
    </source>
</evidence>
<comment type="caution">
    <text evidence="1">The sequence shown here is derived from an EMBL/GenBank/DDBJ whole genome shotgun (WGS) entry which is preliminary data.</text>
</comment>
<name>A0AAE1RQ71_9SOLA</name>
<dbReference type="Proteomes" id="UP001291623">
    <property type="component" value="Unassembled WGS sequence"/>
</dbReference>